<sequence>MASFNQITSGLQLQTGIERPSKPFLIGIAGGTASGKSSVCAKIIEQLKHIDSDGQKVVIISQDSFYRDLNEEEKKKASKGEFNFDHPDAFDYSRMLQALKDLAASKSTLIPKYNYISCAREEGGDLLEQPDVIFAEGILTFYFKEIRDMFHMKLFVDTDADTRLARRVARDVQERGRDLEHILNQYTTLVKPAFEEFCLPTKKYADVIIPRGADNIVAIDLIVQHIHELLRPSKNHFFSLPDVSESLYGCH</sequence>
<dbReference type="SUPFAM" id="SSF52540">
    <property type="entry name" value="P-loop containing nucleoside triphosphate hydrolases"/>
    <property type="match status" value="1"/>
</dbReference>
<accession>A0A812EWK0</accession>
<comment type="catalytic activity">
    <reaction evidence="8">
        <text>cytidine + ATP = CMP + ADP + H(+)</text>
        <dbReference type="Rhea" id="RHEA:24674"/>
        <dbReference type="ChEBI" id="CHEBI:15378"/>
        <dbReference type="ChEBI" id="CHEBI:17562"/>
        <dbReference type="ChEBI" id="CHEBI:30616"/>
        <dbReference type="ChEBI" id="CHEBI:60377"/>
        <dbReference type="ChEBI" id="CHEBI:456216"/>
        <dbReference type="EC" id="2.7.1.48"/>
    </reaction>
</comment>
<name>A0A812EWK0_ACAPH</name>
<evidence type="ECO:0000313" key="12">
    <source>
        <dbReference type="Proteomes" id="UP000597762"/>
    </source>
</evidence>
<keyword evidence="12" id="KW-1185">Reference proteome</keyword>
<evidence type="ECO:0000256" key="3">
    <source>
        <dbReference type="ARBA" id="ARBA00005408"/>
    </source>
</evidence>
<evidence type="ECO:0000256" key="9">
    <source>
        <dbReference type="ARBA" id="ARBA00048909"/>
    </source>
</evidence>
<evidence type="ECO:0000256" key="1">
    <source>
        <dbReference type="ARBA" id="ARBA00004690"/>
    </source>
</evidence>
<dbReference type="UniPathway" id="UPA00574">
    <property type="reaction ID" value="UER00637"/>
</dbReference>
<dbReference type="PRINTS" id="PR00988">
    <property type="entry name" value="URIDINKINASE"/>
</dbReference>
<dbReference type="PANTHER" id="PTHR10285">
    <property type="entry name" value="URIDINE KINASE"/>
    <property type="match status" value="1"/>
</dbReference>
<dbReference type="FunFam" id="3.40.50.300:FF:000339">
    <property type="entry name" value="Uridine kinase"/>
    <property type="match status" value="1"/>
</dbReference>
<keyword evidence="5 11" id="KW-0808">Transferase</keyword>
<dbReference type="CDD" id="cd02023">
    <property type="entry name" value="UMPK"/>
    <property type="match status" value="1"/>
</dbReference>
<evidence type="ECO:0000256" key="8">
    <source>
        <dbReference type="ARBA" id="ARBA00047436"/>
    </source>
</evidence>
<dbReference type="InterPro" id="IPR006083">
    <property type="entry name" value="PRK/URK"/>
</dbReference>
<comment type="pathway">
    <text evidence="2">Pyrimidine metabolism; CTP biosynthesis via salvage pathway; CTP from cytidine: step 1/3.</text>
</comment>
<proteinExistence type="inferred from homology"/>
<gene>
    <name evidence="11" type="ORF">SPHA_81145</name>
</gene>
<dbReference type="OrthoDB" id="10257085at2759"/>
<dbReference type="GO" id="GO:0005524">
    <property type="term" value="F:ATP binding"/>
    <property type="evidence" value="ECO:0007669"/>
    <property type="project" value="InterPro"/>
</dbReference>
<protein>
    <recommendedName>
        <fullName evidence="4">uridine/cytidine kinase</fullName>
        <ecNumber evidence="4">2.7.1.48</ecNumber>
    </recommendedName>
</protein>
<dbReference type="Pfam" id="PF00485">
    <property type="entry name" value="PRK"/>
    <property type="match status" value="1"/>
</dbReference>
<evidence type="ECO:0000256" key="4">
    <source>
        <dbReference type="ARBA" id="ARBA00012137"/>
    </source>
</evidence>
<dbReference type="GO" id="GO:0004849">
    <property type="term" value="F:uridine kinase activity"/>
    <property type="evidence" value="ECO:0007669"/>
    <property type="project" value="UniProtKB-EC"/>
</dbReference>
<evidence type="ECO:0000313" key="11">
    <source>
        <dbReference type="EMBL" id="CAE1332038.1"/>
    </source>
</evidence>
<keyword evidence="6" id="KW-0547">Nucleotide-binding</keyword>
<keyword evidence="7" id="KW-0418">Kinase</keyword>
<comment type="catalytic activity">
    <reaction evidence="9">
        <text>uridine + ATP = UMP + ADP + H(+)</text>
        <dbReference type="Rhea" id="RHEA:16825"/>
        <dbReference type="ChEBI" id="CHEBI:15378"/>
        <dbReference type="ChEBI" id="CHEBI:16704"/>
        <dbReference type="ChEBI" id="CHEBI:30616"/>
        <dbReference type="ChEBI" id="CHEBI:57865"/>
        <dbReference type="ChEBI" id="CHEBI:456216"/>
        <dbReference type="EC" id="2.7.1.48"/>
    </reaction>
</comment>
<dbReference type="UniPathway" id="UPA00579">
    <property type="reaction ID" value="UER00640"/>
</dbReference>
<dbReference type="NCBIfam" id="NF004018">
    <property type="entry name" value="PRK05480.1"/>
    <property type="match status" value="1"/>
</dbReference>
<comment type="caution">
    <text evidence="11">The sequence shown here is derived from an EMBL/GenBank/DDBJ whole genome shotgun (WGS) entry which is preliminary data.</text>
</comment>
<dbReference type="GO" id="GO:0044206">
    <property type="term" value="P:UMP salvage"/>
    <property type="evidence" value="ECO:0007669"/>
    <property type="project" value="UniProtKB-UniPathway"/>
</dbReference>
<evidence type="ECO:0000256" key="7">
    <source>
        <dbReference type="ARBA" id="ARBA00022777"/>
    </source>
</evidence>
<dbReference type="InterPro" id="IPR000764">
    <property type="entry name" value="Uridine_kinase-like"/>
</dbReference>
<dbReference type="GO" id="GO:0044211">
    <property type="term" value="P:CTP salvage"/>
    <property type="evidence" value="ECO:0007669"/>
    <property type="project" value="UniProtKB-UniPathway"/>
</dbReference>
<reference evidence="11" key="1">
    <citation type="submission" date="2021-01" db="EMBL/GenBank/DDBJ databases">
        <authorList>
            <person name="Li R."/>
            <person name="Bekaert M."/>
        </authorList>
    </citation>
    <scope>NUCLEOTIDE SEQUENCE</scope>
    <source>
        <strain evidence="11">Farmed</strain>
    </source>
</reference>
<dbReference type="Gene3D" id="3.40.50.300">
    <property type="entry name" value="P-loop containing nucleotide triphosphate hydrolases"/>
    <property type="match status" value="1"/>
</dbReference>
<dbReference type="AlphaFoldDB" id="A0A812EWK0"/>
<dbReference type="EMBL" id="CAHIKZ030005625">
    <property type="protein sequence ID" value="CAE1332038.1"/>
    <property type="molecule type" value="Genomic_DNA"/>
</dbReference>
<evidence type="ECO:0000256" key="5">
    <source>
        <dbReference type="ARBA" id="ARBA00022679"/>
    </source>
</evidence>
<comment type="pathway">
    <text evidence="1">Pyrimidine metabolism; UMP biosynthesis via salvage pathway; UMP from uridine: step 1/1.</text>
</comment>
<dbReference type="InterPro" id="IPR027417">
    <property type="entry name" value="P-loop_NTPase"/>
</dbReference>
<evidence type="ECO:0000256" key="6">
    <source>
        <dbReference type="ARBA" id="ARBA00022741"/>
    </source>
</evidence>
<dbReference type="EC" id="2.7.1.48" evidence="4"/>
<feature type="domain" description="Phosphoribulokinase/uridine kinase" evidence="10">
    <location>
        <begin position="25"/>
        <end position="217"/>
    </location>
</feature>
<organism evidence="11 12">
    <name type="scientific">Acanthosepion pharaonis</name>
    <name type="common">Pharaoh cuttlefish</name>
    <name type="synonym">Sepia pharaonis</name>
    <dbReference type="NCBI Taxonomy" id="158019"/>
    <lineage>
        <taxon>Eukaryota</taxon>
        <taxon>Metazoa</taxon>
        <taxon>Spiralia</taxon>
        <taxon>Lophotrochozoa</taxon>
        <taxon>Mollusca</taxon>
        <taxon>Cephalopoda</taxon>
        <taxon>Coleoidea</taxon>
        <taxon>Decapodiformes</taxon>
        <taxon>Sepiida</taxon>
        <taxon>Sepiina</taxon>
        <taxon>Sepiidae</taxon>
        <taxon>Acanthosepion</taxon>
    </lineage>
</organism>
<comment type="similarity">
    <text evidence="3">Belongs to the uridine kinase family.</text>
</comment>
<dbReference type="Proteomes" id="UP000597762">
    <property type="component" value="Unassembled WGS sequence"/>
</dbReference>
<evidence type="ECO:0000259" key="10">
    <source>
        <dbReference type="Pfam" id="PF00485"/>
    </source>
</evidence>
<evidence type="ECO:0000256" key="2">
    <source>
        <dbReference type="ARBA" id="ARBA00004784"/>
    </source>
</evidence>